<dbReference type="HOGENOM" id="CLU_2579480_0_0_4"/>
<protein>
    <submittedName>
        <fullName evidence="1">Uncharacterized protein</fullName>
    </submittedName>
</protein>
<dbReference type="AlphaFoldDB" id="E7S151"/>
<name>E7S151_9BURK</name>
<proteinExistence type="predicted"/>
<evidence type="ECO:0000313" key="1">
    <source>
        <dbReference type="EMBL" id="EFV93607.1"/>
    </source>
</evidence>
<evidence type="ECO:0000313" key="2">
    <source>
        <dbReference type="Proteomes" id="UP000011021"/>
    </source>
</evidence>
<reference evidence="1 2" key="1">
    <citation type="submission" date="2010-12" db="EMBL/GenBank/DDBJ databases">
        <authorList>
            <person name="Muzny D."/>
            <person name="Qin X."/>
            <person name="Deng J."/>
            <person name="Jiang H."/>
            <person name="Liu Y."/>
            <person name="Qu J."/>
            <person name="Song X.-Z."/>
            <person name="Zhang L."/>
            <person name="Thornton R."/>
            <person name="Coyle M."/>
            <person name="Francisco L."/>
            <person name="Jackson L."/>
            <person name="Javaid M."/>
            <person name="Korchina V."/>
            <person name="Kovar C."/>
            <person name="Mata R."/>
            <person name="Mathew T."/>
            <person name="Ngo R."/>
            <person name="Nguyen L."/>
            <person name="Nguyen N."/>
            <person name="Okwuonu G."/>
            <person name="Ongeri F."/>
            <person name="Pham C."/>
            <person name="Simmons D."/>
            <person name="Wilczek-Boney K."/>
            <person name="Hale W."/>
            <person name="Jakkamsetti A."/>
            <person name="Pham P."/>
            <person name="Ruth R."/>
            <person name="San Lucas F."/>
            <person name="Warren J."/>
            <person name="Zhang J."/>
            <person name="Zhao Z."/>
            <person name="Zhou C."/>
            <person name="Zhu D."/>
            <person name="Lee S."/>
            <person name="Bess C."/>
            <person name="Blankenburg K."/>
            <person name="Forbes L."/>
            <person name="Fu Q."/>
            <person name="Gubbala S."/>
            <person name="Hirani K."/>
            <person name="Jayaseelan J.C."/>
            <person name="Lara F."/>
            <person name="Munidasa M."/>
            <person name="Palculict T."/>
            <person name="Patil S."/>
            <person name="Pu L.-L."/>
            <person name="Saada N."/>
            <person name="Tang L."/>
            <person name="Weissenberger G."/>
            <person name="Zhu Y."/>
            <person name="Hemphill L."/>
            <person name="Shang Y."/>
            <person name="Youmans B."/>
            <person name="Ayvaz T."/>
            <person name="Ross M."/>
            <person name="Santibanez J."/>
            <person name="Aqrawi P."/>
            <person name="Gross S."/>
            <person name="Joshi V."/>
            <person name="Fowler G."/>
            <person name="Nazareth L."/>
            <person name="Reid J."/>
            <person name="Worley K."/>
            <person name="Petrosino J."/>
            <person name="Highlander S."/>
            <person name="Gibbs R."/>
        </authorList>
    </citation>
    <scope>NUCLEOTIDE SEQUENCE [LARGE SCALE GENOMIC DNA]</scope>
    <source>
        <strain evidence="1 2">ATCC 51599</strain>
    </source>
</reference>
<sequence length="80" mass="8388">TGATLALDYDQKATCTLAYEDLPRAKESRLTLVSVVNNRHGGTATAESVPLSASHFEEATSRTVTVRATAAAAPSPRPMS</sequence>
<accession>E7S151</accession>
<dbReference type="Proteomes" id="UP000011021">
    <property type="component" value="Unassembled WGS sequence"/>
</dbReference>
<dbReference type="EMBL" id="AEQP01000028">
    <property type="protein sequence ID" value="EFV93607.1"/>
    <property type="molecule type" value="Genomic_DNA"/>
</dbReference>
<gene>
    <name evidence="1" type="ORF">HMPREF0551_2666</name>
</gene>
<dbReference type="RefSeq" id="WP_005675177.1">
    <property type="nucleotide sequence ID" value="NZ_GL636066.1"/>
</dbReference>
<organism evidence="1 2">
    <name type="scientific">Lautropia mirabilis ATCC 51599</name>
    <dbReference type="NCBI Taxonomy" id="887898"/>
    <lineage>
        <taxon>Bacteria</taxon>
        <taxon>Pseudomonadati</taxon>
        <taxon>Pseudomonadota</taxon>
        <taxon>Betaproteobacteria</taxon>
        <taxon>Burkholderiales</taxon>
        <taxon>Burkholderiaceae</taxon>
        <taxon>Lautropia</taxon>
    </lineage>
</organism>
<keyword evidence="2" id="KW-1185">Reference proteome</keyword>
<comment type="caution">
    <text evidence="1">The sequence shown here is derived from an EMBL/GenBank/DDBJ whole genome shotgun (WGS) entry which is preliminary data.</text>
</comment>
<feature type="non-terminal residue" evidence="1">
    <location>
        <position position="1"/>
    </location>
</feature>